<keyword evidence="1" id="KW-0255">Endonuclease</keyword>
<sequence length="76" mass="8735">MSIKDDIHAMASNYASQLRERIDVRVREMEEDDVSHYLVYRVLGITTREGRLIDLYQNKGRFLYGASVGSRHCAGT</sequence>
<dbReference type="EMBL" id="CAADFD010000021">
    <property type="protein sequence ID" value="VFJ55137.1"/>
    <property type="molecule type" value="Genomic_DNA"/>
</dbReference>
<keyword evidence="1" id="KW-0378">Hydrolase</keyword>
<protein>
    <submittedName>
        <fullName evidence="1">ApaLI-like restriction endonuclease</fullName>
    </submittedName>
</protein>
<gene>
    <name evidence="1" type="ORF">BECKFW1821B_GA0114236_102125</name>
</gene>
<name>A0A450SMV4_9GAMM</name>
<keyword evidence="1" id="KW-0540">Nuclease</keyword>
<reference evidence="1" key="1">
    <citation type="submission" date="2019-02" db="EMBL/GenBank/DDBJ databases">
        <authorList>
            <person name="Gruber-Vodicka R. H."/>
            <person name="Seah K. B. B."/>
        </authorList>
    </citation>
    <scope>NUCLEOTIDE SEQUENCE</scope>
    <source>
        <strain evidence="1">BECK_BZ106</strain>
    </source>
</reference>
<dbReference type="Pfam" id="PF09499">
    <property type="entry name" value="RE_ApaLI"/>
    <property type="match status" value="1"/>
</dbReference>
<organism evidence="1">
    <name type="scientific">Candidatus Kentrum sp. FW</name>
    <dbReference type="NCBI Taxonomy" id="2126338"/>
    <lineage>
        <taxon>Bacteria</taxon>
        <taxon>Pseudomonadati</taxon>
        <taxon>Pseudomonadota</taxon>
        <taxon>Gammaproteobacteria</taxon>
        <taxon>Candidatus Kentrum</taxon>
    </lineage>
</organism>
<evidence type="ECO:0000313" key="1">
    <source>
        <dbReference type="EMBL" id="VFJ55137.1"/>
    </source>
</evidence>
<dbReference type="AlphaFoldDB" id="A0A450SMV4"/>
<dbReference type="InterPro" id="IPR019036">
    <property type="entry name" value="Restrct_endonuc_II_ApaLI"/>
</dbReference>
<proteinExistence type="predicted"/>
<dbReference type="GO" id="GO:0004519">
    <property type="term" value="F:endonuclease activity"/>
    <property type="evidence" value="ECO:0007669"/>
    <property type="project" value="UniProtKB-KW"/>
</dbReference>
<accession>A0A450SMV4</accession>